<keyword evidence="4" id="KW-1185">Reference proteome</keyword>
<dbReference type="PANTHER" id="PTHR35339">
    <property type="entry name" value="LINALOOL DEHYDRATASE_ISOMERASE DOMAIN-CONTAINING PROTEIN"/>
    <property type="match status" value="1"/>
</dbReference>
<gene>
    <name evidence="3" type="ORF">J2S02_001992</name>
</gene>
<protein>
    <recommendedName>
        <fullName evidence="5">DUF2264 domain-containing protein</fullName>
    </recommendedName>
</protein>
<feature type="domain" description="DUF2264" evidence="2">
    <location>
        <begin position="383"/>
        <end position="577"/>
    </location>
</feature>
<evidence type="ECO:0008006" key="5">
    <source>
        <dbReference type="Google" id="ProtNLM"/>
    </source>
</evidence>
<dbReference type="Proteomes" id="UP001232245">
    <property type="component" value="Unassembled WGS sequence"/>
</dbReference>
<dbReference type="RefSeq" id="WP_174879299.1">
    <property type="nucleotide sequence ID" value="NZ_CADEPK010000012.1"/>
</dbReference>
<organism evidence="3 4">
    <name type="scientific">Metabacillus niabensis</name>
    <dbReference type="NCBI Taxonomy" id="324854"/>
    <lineage>
        <taxon>Bacteria</taxon>
        <taxon>Bacillati</taxon>
        <taxon>Bacillota</taxon>
        <taxon>Bacilli</taxon>
        <taxon>Bacillales</taxon>
        <taxon>Bacillaceae</taxon>
        <taxon>Metabacillus</taxon>
    </lineage>
</organism>
<dbReference type="Pfam" id="PF20938">
    <property type="entry name" value="DUF2264_C"/>
    <property type="match status" value="1"/>
</dbReference>
<dbReference type="PANTHER" id="PTHR35339:SF4">
    <property type="entry name" value="LINALOOL DEHYDRATASE_ISOMERASE DOMAIN-CONTAINING PROTEIN"/>
    <property type="match status" value="1"/>
</dbReference>
<evidence type="ECO:0000259" key="2">
    <source>
        <dbReference type="Pfam" id="PF20938"/>
    </source>
</evidence>
<dbReference type="Pfam" id="PF10022">
    <property type="entry name" value="DUF2264"/>
    <property type="match status" value="1"/>
</dbReference>
<reference evidence="3 4" key="1">
    <citation type="submission" date="2023-07" db="EMBL/GenBank/DDBJ databases">
        <title>Genomic Encyclopedia of Type Strains, Phase IV (KMG-IV): sequencing the most valuable type-strain genomes for metagenomic binning, comparative biology and taxonomic classification.</title>
        <authorList>
            <person name="Goeker M."/>
        </authorList>
    </citation>
    <scope>NUCLEOTIDE SEQUENCE [LARGE SCALE GENOMIC DNA]</scope>
    <source>
        <strain evidence="3 4">DSM 17723</strain>
    </source>
</reference>
<name>A0ABT9Z250_9BACI</name>
<dbReference type="PIRSF" id="PIRSF014753">
    <property type="entry name" value="UCP014753"/>
    <property type="match status" value="1"/>
</dbReference>
<evidence type="ECO:0000259" key="1">
    <source>
        <dbReference type="Pfam" id="PF10022"/>
    </source>
</evidence>
<sequence>MQTTQAEIKTNPLKTKEDVEQALKQICNPLKSSYSDGFARLQLGNSGVAYSDSIAGMEGFSRILWGLVPLLAGDAKEYDIWDFHLQGIKNGTNPAHEEYWGRINDYDQRIVEMAVFGLALLLIPDKIWEPLNEQERANLSGWLRQINHVKAHDCNWLFFPVLVNIGLKFVGEPYDEELVERNLQRIDEFYLGNGWYADGIDGHCDYYGPFAIHYYSLIYAKYMEKEDPIRAVTYKNRAEVFAKDFIHWFASDGSALPYGRSLTYRFAQAAFWSACVFGNIEPFSLGVMKGLILRNLRWWFNKPIFNESNRLTVGYVYPNLVMAENYNSPGSPYWALKTFLPLALDEEHPFWQVQEEEYPKDVEPKSIQRLPHLALYKDDTNRHLLAFNTGHISTNEHTHTSAKYEKFVYSNVFGFSVPRAEWGLAQGAFDCMLALSEGDNLYRVKRKSEEIRVEEDYLYMKWKPWHDVEVKTWLVPGNPWHVRIHRIETNRELDAADGGFALGLNDDELTKIQEQEQAFVRNQLGASGVKTLYGNGRAELIFPNANTNLINPRTVIPTIKTKVHQGVTLLASAVYGEKTFSDSFQLQPKVTLTNEQIIIHFSKKGGLSISI</sequence>
<dbReference type="InterPro" id="IPR016624">
    <property type="entry name" value="UCP014753"/>
</dbReference>
<comment type="caution">
    <text evidence="3">The sequence shown here is derived from an EMBL/GenBank/DDBJ whole genome shotgun (WGS) entry which is preliminary data.</text>
</comment>
<feature type="domain" description="DUF2264" evidence="1">
    <location>
        <begin position="15"/>
        <end position="357"/>
    </location>
</feature>
<dbReference type="EMBL" id="JAUSTZ010000003">
    <property type="protein sequence ID" value="MDQ0225648.1"/>
    <property type="molecule type" value="Genomic_DNA"/>
</dbReference>
<dbReference type="InterPro" id="IPR049237">
    <property type="entry name" value="DUF2264_C"/>
</dbReference>
<evidence type="ECO:0000313" key="4">
    <source>
        <dbReference type="Proteomes" id="UP001232245"/>
    </source>
</evidence>
<proteinExistence type="predicted"/>
<evidence type="ECO:0000313" key="3">
    <source>
        <dbReference type="EMBL" id="MDQ0225648.1"/>
    </source>
</evidence>
<dbReference type="InterPro" id="IPR049349">
    <property type="entry name" value="DUF2264_N"/>
</dbReference>
<accession>A0ABT9Z250</accession>